<proteinExistence type="inferred from homology"/>
<dbReference type="FunFam" id="2.60.120.330:FF:000005">
    <property type="entry name" value="1-aminocyclopropane-1-carboxylate oxidase homolog 1"/>
    <property type="match status" value="1"/>
</dbReference>
<sequence>MVTTTEPPIPTNSDRESEIKAFDSTKLGVKGLVDSGISQVPRIFIGTQGNSQNLPNQAKTQFIFPVIDLHNVQKDPIRHKEVLEKVREAAETWGFFQVVSHGVSESVMEEMLEGVHGFFGLENEVRKQWYSRDLKRPFFYNSNFDLYGAPATNWRDTFNCIVAPMAPNPEDLPSPCRHILLEYSKKIQNLGNTLFELLSEALGLNPNHLKEMECTEGLVILGHYYPECPQPELTMGSSKHADDDFLTVLLQDHIGGLQVLHQNQWVDVPPTSGALLVSNDKFKSVEHRVLANRVGPRVSMASFFTTRSMAPSRAYGPIKELLSEENPPKYRETTAAEYSSYLMAKGMDGPPALLNFRL</sequence>
<evidence type="ECO:0000313" key="9">
    <source>
        <dbReference type="Proteomes" id="UP000823749"/>
    </source>
</evidence>
<dbReference type="GO" id="GO:0051213">
    <property type="term" value="F:dioxygenase activity"/>
    <property type="evidence" value="ECO:0007669"/>
    <property type="project" value="UniProtKB-ARBA"/>
</dbReference>
<dbReference type="AlphaFoldDB" id="A0AAV6L7U6"/>
<keyword evidence="9" id="KW-1185">Reference proteome</keyword>
<dbReference type="Gene3D" id="2.60.120.330">
    <property type="entry name" value="B-lactam Antibiotic, Isopenicillin N Synthase, Chain"/>
    <property type="match status" value="1"/>
</dbReference>
<dbReference type="PANTHER" id="PTHR10209">
    <property type="entry name" value="OXIDOREDUCTASE, 2OG-FE II OXYGENASE FAMILY PROTEIN"/>
    <property type="match status" value="1"/>
</dbReference>
<evidence type="ECO:0000313" key="8">
    <source>
        <dbReference type="EMBL" id="KAG5560321.1"/>
    </source>
</evidence>
<evidence type="ECO:0000256" key="2">
    <source>
        <dbReference type="ARBA" id="ARBA00022723"/>
    </source>
</evidence>
<dbReference type="InterPro" id="IPR026992">
    <property type="entry name" value="DIOX_N"/>
</dbReference>
<dbReference type="GO" id="GO:0031418">
    <property type="term" value="F:L-ascorbic acid binding"/>
    <property type="evidence" value="ECO:0007669"/>
    <property type="project" value="UniProtKB-KW"/>
</dbReference>
<evidence type="ECO:0000256" key="3">
    <source>
        <dbReference type="ARBA" id="ARBA00022896"/>
    </source>
</evidence>
<evidence type="ECO:0000256" key="6">
    <source>
        <dbReference type="RuleBase" id="RU003682"/>
    </source>
</evidence>
<dbReference type="PROSITE" id="PS51471">
    <property type="entry name" value="FE2OG_OXY"/>
    <property type="match status" value="1"/>
</dbReference>
<keyword evidence="3" id="KW-0847">Vitamin C</keyword>
<evidence type="ECO:0000256" key="5">
    <source>
        <dbReference type="ARBA" id="ARBA00023004"/>
    </source>
</evidence>
<comment type="similarity">
    <text evidence="1 6">Belongs to the iron/ascorbate-dependent oxidoreductase family.</text>
</comment>
<dbReference type="InterPro" id="IPR005123">
    <property type="entry name" value="Oxoglu/Fe-dep_dioxygenase_dom"/>
</dbReference>
<organism evidence="8 9">
    <name type="scientific">Rhododendron griersonianum</name>
    <dbReference type="NCBI Taxonomy" id="479676"/>
    <lineage>
        <taxon>Eukaryota</taxon>
        <taxon>Viridiplantae</taxon>
        <taxon>Streptophyta</taxon>
        <taxon>Embryophyta</taxon>
        <taxon>Tracheophyta</taxon>
        <taxon>Spermatophyta</taxon>
        <taxon>Magnoliopsida</taxon>
        <taxon>eudicotyledons</taxon>
        <taxon>Gunneridae</taxon>
        <taxon>Pentapetalae</taxon>
        <taxon>asterids</taxon>
        <taxon>Ericales</taxon>
        <taxon>Ericaceae</taxon>
        <taxon>Ericoideae</taxon>
        <taxon>Rhodoreae</taxon>
        <taxon>Rhododendron</taxon>
    </lineage>
</organism>
<dbReference type="EMBL" id="JACTNZ010000002">
    <property type="protein sequence ID" value="KAG5560321.1"/>
    <property type="molecule type" value="Genomic_DNA"/>
</dbReference>
<dbReference type="GO" id="GO:0046872">
    <property type="term" value="F:metal ion binding"/>
    <property type="evidence" value="ECO:0007669"/>
    <property type="project" value="UniProtKB-KW"/>
</dbReference>
<keyword evidence="5 6" id="KW-0408">Iron</keyword>
<keyword evidence="4 6" id="KW-0560">Oxidoreductase</keyword>
<evidence type="ECO:0000256" key="4">
    <source>
        <dbReference type="ARBA" id="ARBA00023002"/>
    </source>
</evidence>
<name>A0AAV6L7U6_9ERIC</name>
<dbReference type="Pfam" id="PF14226">
    <property type="entry name" value="DIOX_N"/>
    <property type="match status" value="1"/>
</dbReference>
<comment type="caution">
    <text evidence="8">The sequence shown here is derived from an EMBL/GenBank/DDBJ whole genome shotgun (WGS) entry which is preliminary data.</text>
</comment>
<feature type="domain" description="Fe2OG dioxygenase" evidence="7">
    <location>
        <begin position="216"/>
        <end position="307"/>
    </location>
</feature>
<dbReference type="Proteomes" id="UP000823749">
    <property type="component" value="Chromosome 2"/>
</dbReference>
<dbReference type="SUPFAM" id="SSF51197">
    <property type="entry name" value="Clavaminate synthase-like"/>
    <property type="match status" value="1"/>
</dbReference>
<gene>
    <name evidence="8" type="ORF">RHGRI_003573</name>
</gene>
<dbReference type="PANTHER" id="PTHR10209:SF859">
    <property type="entry name" value="OS03G0690500 PROTEIN"/>
    <property type="match status" value="1"/>
</dbReference>
<dbReference type="GO" id="GO:0016705">
    <property type="term" value="F:oxidoreductase activity, acting on paired donors, with incorporation or reduction of molecular oxygen"/>
    <property type="evidence" value="ECO:0007669"/>
    <property type="project" value="UniProtKB-ARBA"/>
</dbReference>
<evidence type="ECO:0000259" key="7">
    <source>
        <dbReference type="PROSITE" id="PS51471"/>
    </source>
</evidence>
<dbReference type="InterPro" id="IPR044861">
    <property type="entry name" value="IPNS-like_FE2OG_OXY"/>
</dbReference>
<accession>A0AAV6L7U6</accession>
<keyword evidence="2 6" id="KW-0479">Metal-binding</keyword>
<reference evidence="8" key="1">
    <citation type="submission" date="2020-08" db="EMBL/GenBank/DDBJ databases">
        <title>Plant Genome Project.</title>
        <authorList>
            <person name="Zhang R.-G."/>
        </authorList>
    </citation>
    <scope>NUCLEOTIDE SEQUENCE</scope>
    <source>
        <strain evidence="8">WSP0</strain>
        <tissue evidence="8">Leaf</tissue>
    </source>
</reference>
<dbReference type="Pfam" id="PF03171">
    <property type="entry name" value="2OG-FeII_Oxy"/>
    <property type="match status" value="1"/>
</dbReference>
<protein>
    <recommendedName>
        <fullName evidence="7">Fe2OG dioxygenase domain-containing protein</fullName>
    </recommendedName>
</protein>
<dbReference type="InterPro" id="IPR027443">
    <property type="entry name" value="IPNS-like_sf"/>
</dbReference>
<evidence type="ECO:0000256" key="1">
    <source>
        <dbReference type="ARBA" id="ARBA00008056"/>
    </source>
</evidence>